<evidence type="ECO:0000313" key="2">
    <source>
        <dbReference type="EMBL" id="KAH7958174.1"/>
    </source>
</evidence>
<dbReference type="AlphaFoldDB" id="A0A9J6CZ65"/>
<sequence length="191" mass="21832">MRLCTQESTYYPGYRVIKANNTLATPAQRSELSMVSPEQAAQFFDAERRHRPERLDSLLWNSSPQEPMAPDLFGSVPVVEEFEEDYIQELLFLVCLLIALILLSGVLLLRFLFMTARPTKQVHPLVCTVSTKFHRTDSLPHDGLCDYLFYDSLYKGGNNSLARTLSFDVEAFVAHARRHTFTEFGMSFAIE</sequence>
<evidence type="ECO:0000256" key="1">
    <source>
        <dbReference type="SAM" id="Phobius"/>
    </source>
</evidence>
<keyword evidence="1" id="KW-0812">Transmembrane</keyword>
<name>A0A9J6CZ65_RHIMP</name>
<keyword evidence="1" id="KW-1133">Transmembrane helix</keyword>
<proteinExistence type="predicted"/>
<evidence type="ECO:0000313" key="3">
    <source>
        <dbReference type="Proteomes" id="UP000821866"/>
    </source>
</evidence>
<reference evidence="2" key="1">
    <citation type="journal article" date="2020" name="Cell">
        <title>Large-Scale Comparative Analyses of Tick Genomes Elucidate Their Genetic Diversity and Vector Capacities.</title>
        <authorList>
            <consortium name="Tick Genome and Microbiome Consortium (TIGMIC)"/>
            <person name="Jia N."/>
            <person name="Wang J."/>
            <person name="Shi W."/>
            <person name="Du L."/>
            <person name="Sun Y."/>
            <person name="Zhan W."/>
            <person name="Jiang J.F."/>
            <person name="Wang Q."/>
            <person name="Zhang B."/>
            <person name="Ji P."/>
            <person name="Bell-Sakyi L."/>
            <person name="Cui X.M."/>
            <person name="Yuan T.T."/>
            <person name="Jiang B.G."/>
            <person name="Yang W.F."/>
            <person name="Lam T.T."/>
            <person name="Chang Q.C."/>
            <person name="Ding S.J."/>
            <person name="Wang X.J."/>
            <person name="Zhu J.G."/>
            <person name="Ruan X.D."/>
            <person name="Zhao L."/>
            <person name="Wei J.T."/>
            <person name="Ye R.Z."/>
            <person name="Que T.C."/>
            <person name="Du C.H."/>
            <person name="Zhou Y.H."/>
            <person name="Cheng J.X."/>
            <person name="Dai P.F."/>
            <person name="Guo W.B."/>
            <person name="Han X.H."/>
            <person name="Huang E.J."/>
            <person name="Li L.F."/>
            <person name="Wei W."/>
            <person name="Gao Y.C."/>
            <person name="Liu J.Z."/>
            <person name="Shao H.Z."/>
            <person name="Wang X."/>
            <person name="Wang C.C."/>
            <person name="Yang T.C."/>
            <person name="Huo Q.B."/>
            <person name="Li W."/>
            <person name="Chen H.Y."/>
            <person name="Chen S.E."/>
            <person name="Zhou L.G."/>
            <person name="Ni X.B."/>
            <person name="Tian J.H."/>
            <person name="Sheng Y."/>
            <person name="Liu T."/>
            <person name="Pan Y.S."/>
            <person name="Xia L.Y."/>
            <person name="Li J."/>
            <person name="Zhao F."/>
            <person name="Cao W.C."/>
        </authorList>
    </citation>
    <scope>NUCLEOTIDE SEQUENCE</scope>
    <source>
        <strain evidence="2">Rmic-2018</strain>
    </source>
</reference>
<keyword evidence="1" id="KW-0472">Membrane</keyword>
<protein>
    <submittedName>
        <fullName evidence="2">Uncharacterized protein</fullName>
    </submittedName>
</protein>
<reference evidence="2" key="2">
    <citation type="submission" date="2021-09" db="EMBL/GenBank/DDBJ databases">
        <authorList>
            <person name="Jia N."/>
            <person name="Wang J."/>
            <person name="Shi W."/>
            <person name="Du L."/>
            <person name="Sun Y."/>
            <person name="Zhan W."/>
            <person name="Jiang J."/>
            <person name="Wang Q."/>
            <person name="Zhang B."/>
            <person name="Ji P."/>
            <person name="Sakyi L.B."/>
            <person name="Cui X."/>
            <person name="Yuan T."/>
            <person name="Jiang B."/>
            <person name="Yang W."/>
            <person name="Lam T.T.-Y."/>
            <person name="Chang Q."/>
            <person name="Ding S."/>
            <person name="Wang X."/>
            <person name="Zhu J."/>
            <person name="Ruan X."/>
            <person name="Zhao L."/>
            <person name="Wei J."/>
            <person name="Que T."/>
            <person name="Du C."/>
            <person name="Cheng J."/>
            <person name="Dai P."/>
            <person name="Han X."/>
            <person name="Huang E."/>
            <person name="Gao Y."/>
            <person name="Liu J."/>
            <person name="Shao H."/>
            <person name="Ye R."/>
            <person name="Li L."/>
            <person name="Wei W."/>
            <person name="Wang X."/>
            <person name="Wang C."/>
            <person name="Huo Q."/>
            <person name="Li W."/>
            <person name="Guo W."/>
            <person name="Chen H."/>
            <person name="Chen S."/>
            <person name="Zhou L."/>
            <person name="Zhou L."/>
            <person name="Ni X."/>
            <person name="Tian J."/>
            <person name="Zhou Y."/>
            <person name="Sheng Y."/>
            <person name="Liu T."/>
            <person name="Pan Y."/>
            <person name="Xia L."/>
            <person name="Li J."/>
            <person name="Zhao F."/>
            <person name="Cao W."/>
        </authorList>
    </citation>
    <scope>NUCLEOTIDE SEQUENCE</scope>
    <source>
        <strain evidence="2">Rmic-2018</strain>
        <tissue evidence="2">Larvae</tissue>
    </source>
</reference>
<comment type="caution">
    <text evidence="2">The sequence shown here is derived from an EMBL/GenBank/DDBJ whole genome shotgun (WGS) entry which is preliminary data.</text>
</comment>
<organism evidence="2 3">
    <name type="scientific">Rhipicephalus microplus</name>
    <name type="common">Cattle tick</name>
    <name type="synonym">Boophilus microplus</name>
    <dbReference type="NCBI Taxonomy" id="6941"/>
    <lineage>
        <taxon>Eukaryota</taxon>
        <taxon>Metazoa</taxon>
        <taxon>Ecdysozoa</taxon>
        <taxon>Arthropoda</taxon>
        <taxon>Chelicerata</taxon>
        <taxon>Arachnida</taxon>
        <taxon>Acari</taxon>
        <taxon>Parasitiformes</taxon>
        <taxon>Ixodida</taxon>
        <taxon>Ixodoidea</taxon>
        <taxon>Ixodidae</taxon>
        <taxon>Rhipicephalinae</taxon>
        <taxon>Rhipicephalus</taxon>
        <taxon>Boophilus</taxon>
    </lineage>
</organism>
<accession>A0A9J6CZ65</accession>
<gene>
    <name evidence="2" type="ORF">HPB51_027842</name>
</gene>
<dbReference type="Proteomes" id="UP000821866">
    <property type="component" value="Unassembled WGS sequence"/>
</dbReference>
<dbReference type="EMBL" id="JABSTU010004436">
    <property type="protein sequence ID" value="KAH7958174.1"/>
    <property type="molecule type" value="Genomic_DNA"/>
</dbReference>
<keyword evidence="3" id="KW-1185">Reference proteome</keyword>
<feature type="transmembrane region" description="Helical" evidence="1">
    <location>
        <begin position="90"/>
        <end position="113"/>
    </location>
</feature>